<dbReference type="PANTHER" id="PTHR43470">
    <property type="entry name" value="PHOSPHATE TRANSPORT SYSTEM PERMEASE PROTEIN PSTA-RELATED"/>
    <property type="match status" value="1"/>
</dbReference>
<reference evidence="11 12" key="1">
    <citation type="submission" date="2024-04" db="EMBL/GenBank/DDBJ databases">
        <title>WGS of bacteria from Torrens River.</title>
        <authorList>
            <person name="Wyrsch E.R."/>
            <person name="Drigo B."/>
        </authorList>
    </citation>
    <scope>NUCLEOTIDE SEQUENCE [LARGE SCALE GENOMIC DNA]</scope>
    <source>
        <strain evidence="11 12">TWI391</strain>
    </source>
</reference>
<dbReference type="Pfam" id="PF00528">
    <property type="entry name" value="BPD_transp_1"/>
    <property type="match status" value="1"/>
</dbReference>
<dbReference type="PROSITE" id="PS50928">
    <property type="entry name" value="ABC_TM1"/>
    <property type="match status" value="1"/>
</dbReference>
<evidence type="ECO:0000256" key="9">
    <source>
        <dbReference type="RuleBase" id="RU363043"/>
    </source>
</evidence>
<comment type="caution">
    <text evidence="9">Lacks conserved residue(s) required for the propagation of feature annotation.</text>
</comment>
<evidence type="ECO:0000313" key="11">
    <source>
        <dbReference type="EMBL" id="MEN5377039.1"/>
    </source>
</evidence>
<dbReference type="EMBL" id="JBDJNQ010000002">
    <property type="protein sequence ID" value="MEN5377039.1"/>
    <property type="molecule type" value="Genomic_DNA"/>
</dbReference>
<evidence type="ECO:0000256" key="1">
    <source>
        <dbReference type="ARBA" id="ARBA00004651"/>
    </source>
</evidence>
<keyword evidence="12" id="KW-1185">Reference proteome</keyword>
<organism evidence="11 12">
    <name type="scientific">Sphingobacterium kitahiroshimense</name>
    <dbReference type="NCBI Taxonomy" id="470446"/>
    <lineage>
        <taxon>Bacteria</taxon>
        <taxon>Pseudomonadati</taxon>
        <taxon>Bacteroidota</taxon>
        <taxon>Sphingobacteriia</taxon>
        <taxon>Sphingobacteriales</taxon>
        <taxon>Sphingobacteriaceae</taxon>
        <taxon>Sphingobacterium</taxon>
    </lineage>
</organism>
<dbReference type="InterPro" id="IPR035906">
    <property type="entry name" value="MetI-like_sf"/>
</dbReference>
<dbReference type="InterPro" id="IPR005672">
    <property type="entry name" value="Phosphate_PstA"/>
</dbReference>
<keyword evidence="7 9" id="KW-1133">Transmembrane helix</keyword>
<feature type="transmembrane region" description="Helical" evidence="9">
    <location>
        <begin position="110"/>
        <end position="130"/>
    </location>
</feature>
<comment type="subcellular location">
    <subcellularLocation>
        <location evidence="1 9">Cell membrane</location>
        <topology evidence="1 9">Multi-pass membrane protein</topology>
    </subcellularLocation>
</comment>
<evidence type="ECO:0000256" key="5">
    <source>
        <dbReference type="ARBA" id="ARBA00022475"/>
    </source>
</evidence>
<gene>
    <name evidence="11" type="primary">pstA</name>
    <name evidence="11" type="ORF">ABE541_07180</name>
</gene>
<dbReference type="NCBIfam" id="TIGR00974">
    <property type="entry name" value="3a0107s02c"/>
    <property type="match status" value="1"/>
</dbReference>
<evidence type="ECO:0000259" key="10">
    <source>
        <dbReference type="PROSITE" id="PS50928"/>
    </source>
</evidence>
<protein>
    <recommendedName>
        <fullName evidence="3 9">Phosphate transport system permease protein PstA</fullName>
    </recommendedName>
</protein>
<feature type="transmembrane region" description="Helical" evidence="9">
    <location>
        <begin position="12"/>
        <end position="36"/>
    </location>
</feature>
<dbReference type="PANTHER" id="PTHR43470:SF3">
    <property type="entry name" value="PHOSPHATE TRANSPORT SYSTEM PERMEASE PROTEIN PSTA-RELATED"/>
    <property type="match status" value="1"/>
</dbReference>
<keyword evidence="4" id="KW-0813">Transport</keyword>
<evidence type="ECO:0000256" key="2">
    <source>
        <dbReference type="ARBA" id="ARBA00007069"/>
    </source>
</evidence>
<evidence type="ECO:0000256" key="4">
    <source>
        <dbReference type="ARBA" id="ARBA00022448"/>
    </source>
</evidence>
<evidence type="ECO:0000256" key="7">
    <source>
        <dbReference type="ARBA" id="ARBA00022989"/>
    </source>
</evidence>
<proteinExistence type="inferred from homology"/>
<dbReference type="Gene3D" id="1.10.3720.10">
    <property type="entry name" value="MetI-like"/>
    <property type="match status" value="1"/>
</dbReference>
<feature type="domain" description="ABC transmembrane type-1" evidence="10">
    <location>
        <begin position="65"/>
        <end position="273"/>
    </location>
</feature>
<feature type="transmembrane region" description="Helical" evidence="9">
    <location>
        <begin position="65"/>
        <end position="90"/>
    </location>
</feature>
<keyword evidence="8 9" id="KW-0472">Membrane</keyword>
<dbReference type="Proteomes" id="UP001409291">
    <property type="component" value="Unassembled WGS sequence"/>
</dbReference>
<evidence type="ECO:0000256" key="6">
    <source>
        <dbReference type="ARBA" id="ARBA00022692"/>
    </source>
</evidence>
<dbReference type="InterPro" id="IPR000515">
    <property type="entry name" value="MetI-like"/>
</dbReference>
<sequence>MRLNFKKITPIIEWGSLLLSTGLVCFFLIVILYEIFSKGWSAISWSFITELPTDGMTKGGVLSPIIGTVILTLITALFAIPFGVCCAIYLNEYAKNTWLTRTIRASIRNLSGVPSIIYGLFGLALFVQGLHFGTSLLSAGLTLGLLSLPYIITTTEEALLRIPASMREAALAVGATKFESIKDVVLPASLPGILTGVVLTLSRAAGETAPILFTGVAFYITDVSVNTSQEFMALPYHLYMLSTQHQSIEEVRPLAYGTALVLIIVVFLMNLTAFYIRYKYRKNDQ</sequence>
<evidence type="ECO:0000256" key="3">
    <source>
        <dbReference type="ARBA" id="ARBA00016864"/>
    </source>
</evidence>
<feature type="transmembrane region" description="Helical" evidence="9">
    <location>
        <begin position="254"/>
        <end position="276"/>
    </location>
</feature>
<dbReference type="RefSeq" id="WP_132769038.1">
    <property type="nucleotide sequence ID" value="NZ_JAOQNK010000001.1"/>
</dbReference>
<name>A0ABV0BQI8_9SPHI</name>
<keyword evidence="6 9" id="KW-0812">Transmembrane</keyword>
<accession>A0ABV0BQI8</accession>
<evidence type="ECO:0000256" key="8">
    <source>
        <dbReference type="ARBA" id="ARBA00023136"/>
    </source>
</evidence>
<keyword evidence="5 9" id="KW-1003">Cell membrane</keyword>
<comment type="similarity">
    <text evidence="2 9">Belongs to the binding-protein-dependent transport system permease family. CysTW subfamily.</text>
</comment>
<evidence type="ECO:0000313" key="12">
    <source>
        <dbReference type="Proteomes" id="UP001409291"/>
    </source>
</evidence>
<dbReference type="SUPFAM" id="SSF161098">
    <property type="entry name" value="MetI-like"/>
    <property type="match status" value="1"/>
</dbReference>
<dbReference type="CDD" id="cd06261">
    <property type="entry name" value="TM_PBP2"/>
    <property type="match status" value="1"/>
</dbReference>
<comment type="caution">
    <text evidence="11">The sequence shown here is derived from an EMBL/GenBank/DDBJ whole genome shotgun (WGS) entry which is preliminary data.</text>
</comment>